<feature type="region of interest" description="Disordered" evidence="1">
    <location>
        <begin position="1"/>
        <end position="74"/>
    </location>
</feature>
<gene>
    <name evidence="2" type="ORF">BU14_0225s0004</name>
</gene>
<proteinExistence type="predicted"/>
<sequence length="281" mass="31001">MSAAATPTPDLLDEEPLAGMDIDGAAAGAPSATPQSALPPVVRGAGDPTPPPPPSVATPESGVRQGVAASATPGQAAAMAVESGRPEDLDWWVPPNHPTSMGGGCHLLSIYLTFPDSEQVKEWNRRLARFPRQVVLPIGWLVDLPALLEREDWGRLDPVRRCLAQSTGAIELAADQPVVYWRWCCRAPPYLATGDPHVNHPSARKEFGWRRDERYLVSVLQLEFPRTRDDRRSKYVVLPKWCQDMEVPMGFPAMLARFLAYYSSRMRSNEEGHRLYAILAT</sequence>
<dbReference type="Proteomes" id="UP000218209">
    <property type="component" value="Unassembled WGS sequence"/>
</dbReference>
<evidence type="ECO:0000313" key="3">
    <source>
        <dbReference type="Proteomes" id="UP000218209"/>
    </source>
</evidence>
<dbReference type="AlphaFoldDB" id="A0A1X6P4A7"/>
<dbReference type="EMBL" id="KV918894">
    <property type="protein sequence ID" value="OSX75687.1"/>
    <property type="molecule type" value="Genomic_DNA"/>
</dbReference>
<reference evidence="2 3" key="1">
    <citation type="submission" date="2017-03" db="EMBL/GenBank/DDBJ databases">
        <title>WGS assembly of Porphyra umbilicalis.</title>
        <authorList>
            <person name="Brawley S.H."/>
            <person name="Blouin N.A."/>
            <person name="Ficko-Blean E."/>
            <person name="Wheeler G.L."/>
            <person name="Lohr M."/>
            <person name="Goodson H.V."/>
            <person name="Jenkins J.W."/>
            <person name="Blaby-Haas C.E."/>
            <person name="Helliwell K.E."/>
            <person name="Chan C."/>
            <person name="Marriage T."/>
            <person name="Bhattacharya D."/>
            <person name="Klein A.S."/>
            <person name="Badis Y."/>
            <person name="Brodie J."/>
            <person name="Cao Y."/>
            <person name="Collen J."/>
            <person name="Dittami S.M."/>
            <person name="Gachon C.M."/>
            <person name="Green B.R."/>
            <person name="Karpowicz S."/>
            <person name="Kim J.W."/>
            <person name="Kudahl U."/>
            <person name="Lin S."/>
            <person name="Michel G."/>
            <person name="Mittag M."/>
            <person name="Olson B.J."/>
            <person name="Pangilinan J."/>
            <person name="Peng Y."/>
            <person name="Qiu H."/>
            <person name="Shu S."/>
            <person name="Singer J.T."/>
            <person name="Smith A.G."/>
            <person name="Sprecher B.N."/>
            <person name="Wagner V."/>
            <person name="Wang W."/>
            <person name="Wang Z.-Y."/>
            <person name="Yan J."/>
            <person name="Yarish C."/>
            <person name="Zoeuner-Riek S."/>
            <person name="Zhuang Y."/>
            <person name="Zou Y."/>
            <person name="Lindquist E.A."/>
            <person name="Grimwood J."/>
            <person name="Barry K."/>
            <person name="Rokhsar D.S."/>
            <person name="Schmutz J."/>
            <person name="Stiller J.W."/>
            <person name="Grossman A.R."/>
            <person name="Prochnik S.E."/>
        </authorList>
    </citation>
    <scope>NUCLEOTIDE SEQUENCE [LARGE SCALE GENOMIC DNA]</scope>
    <source>
        <strain evidence="2">4086291</strain>
    </source>
</reference>
<accession>A0A1X6P4A7</accession>
<protein>
    <submittedName>
        <fullName evidence="2">Uncharacterized protein</fullName>
    </submittedName>
</protein>
<keyword evidence="3" id="KW-1185">Reference proteome</keyword>
<name>A0A1X6P4A7_PORUM</name>
<feature type="compositionally biased region" description="Low complexity" evidence="1">
    <location>
        <begin position="18"/>
        <end position="29"/>
    </location>
</feature>
<evidence type="ECO:0000313" key="2">
    <source>
        <dbReference type="EMBL" id="OSX75687.1"/>
    </source>
</evidence>
<evidence type="ECO:0000256" key="1">
    <source>
        <dbReference type="SAM" id="MobiDB-lite"/>
    </source>
</evidence>
<organism evidence="2 3">
    <name type="scientific">Porphyra umbilicalis</name>
    <name type="common">Purple laver</name>
    <name type="synonym">Red alga</name>
    <dbReference type="NCBI Taxonomy" id="2786"/>
    <lineage>
        <taxon>Eukaryota</taxon>
        <taxon>Rhodophyta</taxon>
        <taxon>Bangiophyceae</taxon>
        <taxon>Bangiales</taxon>
        <taxon>Bangiaceae</taxon>
        <taxon>Porphyra</taxon>
    </lineage>
</organism>